<accession>A0A9X4C7G2</accession>
<gene>
    <name evidence="1" type="ORF">M5G27_29840</name>
</gene>
<reference evidence="1 2" key="1">
    <citation type="submission" date="2022-05" db="EMBL/GenBank/DDBJ databases">
        <title>Novel Pseudomonas spp. Isolated from a Rainbow Trout Aquaculture Facility.</title>
        <authorList>
            <person name="Testerman T."/>
            <person name="Graf J."/>
        </authorList>
    </citation>
    <scope>NUCLEOTIDE SEQUENCE [LARGE SCALE GENOMIC DNA]</scope>
    <source>
        <strain evidence="1 2">ID1042</strain>
    </source>
</reference>
<dbReference type="Proteomes" id="UP001148185">
    <property type="component" value="Unassembled WGS sequence"/>
</dbReference>
<name>A0A9X4C7G2_9PSED</name>
<dbReference type="EMBL" id="JAMDHA010000059">
    <property type="protein sequence ID" value="MDD1011662.1"/>
    <property type="molecule type" value="Genomic_DNA"/>
</dbReference>
<sequence>MSKSRRVNFLKSTRKILAGNAGHMCSFYDCGKPTIGPEIKGDGSVGVKGIAVAAHIYAASPGGPRPPVGLTDKEIRAESNGIWLCPDDALKVDTFQFDYPPELLLEMKQVRVFAQSLALQNPTVSFMAHSIGMKRLDRIVRKHLPDLDKEKIIDAVKAAYIRTEIAHSTVEIPFPTASFALASAQTLSRVIREVMVCANRRLQIEDQVWRDVIAEWSVHFGKFLRPPHKRGSISGRGFAKISARNPQTGEILKGGVKAGAFVMLYYGDDLANPMSKQIMLQHTFKPFSPLEWKLNVKPTFGTFEVESVLTFYKDVSPRYGVLNNERKSFESYAAVLEKLTQGWEPIGYVGLSLGEGNEGHDYHPTPVSIVCEIEPEEFESRTRRCERVKLGYEIADEFGATMNFTSASLTSPSLTRRYQRQLQIF</sequence>
<proteinExistence type="predicted"/>
<dbReference type="RefSeq" id="WP_273878479.1">
    <property type="nucleotide sequence ID" value="NZ_JAMDHA010000059.1"/>
</dbReference>
<dbReference type="AlphaFoldDB" id="A0A9X4C7G2"/>
<keyword evidence="2" id="KW-1185">Reference proteome</keyword>
<evidence type="ECO:0000313" key="2">
    <source>
        <dbReference type="Proteomes" id="UP001148185"/>
    </source>
</evidence>
<organism evidence="1 2">
    <name type="scientific">Pseudomonas shahriarae</name>
    <dbReference type="NCBI Taxonomy" id="2745512"/>
    <lineage>
        <taxon>Bacteria</taxon>
        <taxon>Pseudomonadati</taxon>
        <taxon>Pseudomonadota</taxon>
        <taxon>Gammaproteobacteria</taxon>
        <taxon>Pseudomonadales</taxon>
        <taxon>Pseudomonadaceae</taxon>
        <taxon>Pseudomonas</taxon>
    </lineage>
</organism>
<comment type="caution">
    <text evidence="1">The sequence shown here is derived from an EMBL/GenBank/DDBJ whole genome shotgun (WGS) entry which is preliminary data.</text>
</comment>
<protein>
    <submittedName>
        <fullName evidence="1">Uncharacterized protein</fullName>
    </submittedName>
</protein>
<evidence type="ECO:0000313" key="1">
    <source>
        <dbReference type="EMBL" id="MDD1011662.1"/>
    </source>
</evidence>